<comment type="similarity">
    <text evidence="1">Belongs to the ATP-dependent AMP-binding enzyme family.</text>
</comment>
<dbReference type="EMBL" id="AP028679">
    <property type="protein sequence ID" value="BEQ15360.1"/>
    <property type="molecule type" value="Genomic_DNA"/>
</dbReference>
<dbReference type="InterPro" id="IPR000873">
    <property type="entry name" value="AMP-dep_synth/lig_dom"/>
</dbReference>
<dbReference type="AlphaFoldDB" id="A0AAU9EF12"/>
<proteinExistence type="inferred from homology"/>
<dbReference type="PANTHER" id="PTHR43201:SF5">
    <property type="entry name" value="MEDIUM-CHAIN ACYL-COA LIGASE ACSF2, MITOCHONDRIAL"/>
    <property type="match status" value="1"/>
</dbReference>
<dbReference type="KEGG" id="dmp:FAK_24260"/>
<dbReference type="Gene3D" id="3.40.50.980">
    <property type="match status" value="2"/>
</dbReference>
<evidence type="ECO:0000313" key="4">
    <source>
        <dbReference type="EMBL" id="BEQ15360.1"/>
    </source>
</evidence>
<dbReference type="SUPFAM" id="SSF48371">
    <property type="entry name" value="ARM repeat"/>
    <property type="match status" value="1"/>
</dbReference>
<feature type="domain" description="AMP-dependent synthetase/ligase" evidence="3">
    <location>
        <begin position="2"/>
        <end position="199"/>
    </location>
</feature>
<protein>
    <recommendedName>
        <fullName evidence="3">AMP-dependent synthetase/ligase domain-containing protein</fullName>
    </recommendedName>
</protein>
<name>A0AAU9EF12_9BACT</name>
<accession>A0AAU9EF12</accession>
<dbReference type="GO" id="GO:0006631">
    <property type="term" value="P:fatty acid metabolic process"/>
    <property type="evidence" value="ECO:0007669"/>
    <property type="project" value="TreeGrafter"/>
</dbReference>
<keyword evidence="2" id="KW-0436">Ligase</keyword>
<dbReference type="PANTHER" id="PTHR43201">
    <property type="entry name" value="ACYL-COA SYNTHETASE"/>
    <property type="match status" value="1"/>
</dbReference>
<sequence>MVVPVNPVYTSREIAHILGDSGACMVLAHQDWTPRLEEIEPGAIQVRTVLTRQGGQSLEQALDRACPQAPEAWRPPELDPDEPVLTFYTSGTTGKPKGVMLTHRNLTFGGPNVAQNYGLRAEDVTLAALPMVHVFCIASPFMGAFSSGGGVVVMESFKTEEALAAIARHRVTWFPGVPTMFTYLLKALDESRAYVADLTRALDENQDERVRAMCAWALGRIGGDAAARALREAAGTARGLLQEEIDLALEDLA</sequence>
<organism evidence="4 5">
    <name type="scientific">Desulfoferula mesophila</name>
    <dbReference type="NCBI Taxonomy" id="3058419"/>
    <lineage>
        <taxon>Bacteria</taxon>
        <taxon>Pseudomonadati</taxon>
        <taxon>Thermodesulfobacteriota</taxon>
        <taxon>Desulfarculia</taxon>
        <taxon>Desulfarculales</taxon>
        <taxon>Desulfarculaceae</taxon>
        <taxon>Desulfoferula</taxon>
    </lineage>
</organism>
<gene>
    <name evidence="4" type="ORF">FAK_24260</name>
</gene>
<evidence type="ECO:0000313" key="5">
    <source>
        <dbReference type="Proteomes" id="UP001366166"/>
    </source>
</evidence>
<dbReference type="Proteomes" id="UP001366166">
    <property type="component" value="Chromosome"/>
</dbReference>
<dbReference type="SMART" id="SM00567">
    <property type="entry name" value="EZ_HEAT"/>
    <property type="match status" value="1"/>
</dbReference>
<keyword evidence="5" id="KW-1185">Reference proteome</keyword>
<evidence type="ECO:0000256" key="2">
    <source>
        <dbReference type="ARBA" id="ARBA00022598"/>
    </source>
</evidence>
<dbReference type="RefSeq" id="WP_338599648.1">
    <property type="nucleotide sequence ID" value="NZ_AP028679.1"/>
</dbReference>
<reference evidence="5" key="1">
    <citation type="journal article" date="2023" name="Arch. Microbiol.">
        <title>Desulfoferula mesophilus gen. nov. sp. nov., a mesophilic sulfate-reducing bacterium isolated from a brackish lake sediment.</title>
        <authorList>
            <person name="Watanabe T."/>
            <person name="Yabe T."/>
            <person name="Tsuji J.M."/>
            <person name="Fukui M."/>
        </authorList>
    </citation>
    <scope>NUCLEOTIDE SEQUENCE [LARGE SCALE GENOMIC DNA]</scope>
    <source>
        <strain evidence="5">12FAK</strain>
    </source>
</reference>
<evidence type="ECO:0000259" key="3">
    <source>
        <dbReference type="Pfam" id="PF00501"/>
    </source>
</evidence>
<dbReference type="InterPro" id="IPR004155">
    <property type="entry name" value="PBS_lyase_HEAT"/>
</dbReference>
<dbReference type="SUPFAM" id="SSF56801">
    <property type="entry name" value="Acetyl-CoA synthetase-like"/>
    <property type="match status" value="1"/>
</dbReference>
<dbReference type="Pfam" id="PF00501">
    <property type="entry name" value="AMP-binding"/>
    <property type="match status" value="1"/>
</dbReference>
<dbReference type="GO" id="GO:0031956">
    <property type="term" value="F:medium-chain fatty acid-CoA ligase activity"/>
    <property type="evidence" value="ECO:0007669"/>
    <property type="project" value="TreeGrafter"/>
</dbReference>
<dbReference type="InterPro" id="IPR016024">
    <property type="entry name" value="ARM-type_fold"/>
</dbReference>
<evidence type="ECO:0000256" key="1">
    <source>
        <dbReference type="ARBA" id="ARBA00006432"/>
    </source>
</evidence>